<accession>A0A932GPJ4</accession>
<dbReference type="Gene3D" id="3.20.20.30">
    <property type="entry name" value="Luciferase-like domain"/>
    <property type="match status" value="1"/>
</dbReference>
<organism evidence="6 7">
    <name type="scientific">Tectimicrobiota bacterium</name>
    <dbReference type="NCBI Taxonomy" id="2528274"/>
    <lineage>
        <taxon>Bacteria</taxon>
        <taxon>Pseudomonadati</taxon>
        <taxon>Nitrospinota/Tectimicrobiota group</taxon>
        <taxon>Candidatus Tectimicrobiota</taxon>
    </lineage>
</organism>
<reference evidence="6" key="1">
    <citation type="submission" date="2020-07" db="EMBL/GenBank/DDBJ databases">
        <title>Huge and variable diversity of episymbiotic CPR bacteria and DPANN archaea in groundwater ecosystems.</title>
        <authorList>
            <person name="He C.Y."/>
            <person name="Keren R."/>
            <person name="Whittaker M."/>
            <person name="Farag I.F."/>
            <person name="Doudna J."/>
            <person name="Cate J.H.D."/>
            <person name="Banfield J.F."/>
        </authorList>
    </citation>
    <scope>NUCLEOTIDE SEQUENCE</scope>
    <source>
        <strain evidence="6">NC_groundwater_717_Ag_S-0.2um_59_8</strain>
    </source>
</reference>
<evidence type="ECO:0000259" key="5">
    <source>
        <dbReference type="Pfam" id="PF00296"/>
    </source>
</evidence>
<dbReference type="PANTHER" id="PTHR42847">
    <property type="entry name" value="ALKANESULFONATE MONOOXYGENASE"/>
    <property type="match status" value="1"/>
</dbReference>
<dbReference type="EMBL" id="JACPSX010000122">
    <property type="protein sequence ID" value="MBI3014748.1"/>
    <property type="molecule type" value="Genomic_DNA"/>
</dbReference>
<dbReference type="GO" id="GO:0046306">
    <property type="term" value="P:alkanesulfonate catabolic process"/>
    <property type="evidence" value="ECO:0007669"/>
    <property type="project" value="TreeGrafter"/>
</dbReference>
<dbReference type="InterPro" id="IPR036661">
    <property type="entry name" value="Luciferase-like_sf"/>
</dbReference>
<name>A0A932GPJ4_UNCTE</name>
<dbReference type="GO" id="GO:0008726">
    <property type="term" value="F:alkanesulfonate monooxygenase activity"/>
    <property type="evidence" value="ECO:0007669"/>
    <property type="project" value="TreeGrafter"/>
</dbReference>
<protein>
    <submittedName>
        <fullName evidence="6">LLM class flavin-dependent oxidoreductase</fullName>
    </submittedName>
</protein>
<gene>
    <name evidence="6" type="ORF">HYY65_06760</name>
</gene>
<keyword evidence="3" id="KW-0560">Oxidoreductase</keyword>
<evidence type="ECO:0000313" key="7">
    <source>
        <dbReference type="Proteomes" id="UP000741360"/>
    </source>
</evidence>
<keyword evidence="1" id="KW-0285">Flavoprotein</keyword>
<dbReference type="SUPFAM" id="SSF51679">
    <property type="entry name" value="Bacterial luciferase-like"/>
    <property type="match status" value="1"/>
</dbReference>
<dbReference type="InterPro" id="IPR011251">
    <property type="entry name" value="Luciferase-like_dom"/>
</dbReference>
<keyword evidence="4" id="KW-0503">Monooxygenase</keyword>
<dbReference type="Proteomes" id="UP000741360">
    <property type="component" value="Unassembled WGS sequence"/>
</dbReference>
<feature type="domain" description="Luciferase-like" evidence="5">
    <location>
        <begin position="7"/>
        <end position="191"/>
    </location>
</feature>
<dbReference type="Pfam" id="PF00296">
    <property type="entry name" value="Bac_luciferase"/>
    <property type="match status" value="1"/>
</dbReference>
<feature type="non-terminal residue" evidence="6">
    <location>
        <position position="192"/>
    </location>
</feature>
<keyword evidence="2" id="KW-0288">FMN</keyword>
<dbReference type="InterPro" id="IPR050172">
    <property type="entry name" value="SsuD_RutA_monooxygenase"/>
</dbReference>
<proteinExistence type="predicted"/>
<evidence type="ECO:0000256" key="3">
    <source>
        <dbReference type="ARBA" id="ARBA00023002"/>
    </source>
</evidence>
<comment type="caution">
    <text evidence="6">The sequence shown here is derived from an EMBL/GenBank/DDBJ whole genome shotgun (WGS) entry which is preliminary data.</text>
</comment>
<sequence>MSLKALQFGFLLPTRGAVMESSSPPDFTPLLEMAVEAEELGYHSVWVGDSVLARPRFEALTTLAAVATRTRNVKLGTAVYLSPLRHPVLLANTIANLDILSGGRIILGLGIGSRNPSVEQEFANCGVPIGQRVGRFEEGIAIMRRLWKGEQVDFRGKYFEVDGCSLGLRPRQPLGPPVWLAGRGGNAYRRVA</sequence>
<evidence type="ECO:0000256" key="1">
    <source>
        <dbReference type="ARBA" id="ARBA00022630"/>
    </source>
</evidence>
<dbReference type="PANTHER" id="PTHR42847:SF4">
    <property type="entry name" value="ALKANESULFONATE MONOOXYGENASE-RELATED"/>
    <property type="match status" value="1"/>
</dbReference>
<evidence type="ECO:0000313" key="6">
    <source>
        <dbReference type="EMBL" id="MBI3014748.1"/>
    </source>
</evidence>
<dbReference type="AlphaFoldDB" id="A0A932GPJ4"/>
<evidence type="ECO:0000256" key="2">
    <source>
        <dbReference type="ARBA" id="ARBA00022643"/>
    </source>
</evidence>
<evidence type="ECO:0000256" key="4">
    <source>
        <dbReference type="ARBA" id="ARBA00023033"/>
    </source>
</evidence>